<feature type="compositionally biased region" description="Polar residues" evidence="2">
    <location>
        <begin position="288"/>
        <end position="298"/>
    </location>
</feature>
<keyword evidence="1" id="KW-0694">RNA-binding</keyword>
<name>A0A4T0VC28_9PEZI</name>
<dbReference type="InterPro" id="IPR001584">
    <property type="entry name" value="Integrase_cat-core"/>
</dbReference>
<dbReference type="GO" id="GO:0005634">
    <property type="term" value="C:nucleus"/>
    <property type="evidence" value="ECO:0007669"/>
    <property type="project" value="UniProtKB-ARBA"/>
</dbReference>
<dbReference type="Gene3D" id="3.30.420.10">
    <property type="entry name" value="Ribonuclease H-like superfamily/Ribonuclease H"/>
    <property type="match status" value="1"/>
</dbReference>
<dbReference type="AlphaFoldDB" id="A0A4T0VC28"/>
<reference evidence="4 5" key="1">
    <citation type="journal article" date="2019" name="Genome Biol. Evol.">
        <title>Genomic Plasticity Mediated by Transposable Elements in the Plant Pathogenic Fungus Colletotrichum higginsianum.</title>
        <authorList>
            <person name="Tsushima A."/>
            <person name="Gan P."/>
            <person name="Kumakura N."/>
            <person name="Narusaka M."/>
            <person name="Takano Y."/>
            <person name="Narusaka Y."/>
            <person name="Shirasu K."/>
        </authorList>
    </citation>
    <scope>NUCLEOTIDE SEQUENCE [LARGE SCALE GENOMIC DNA]</scope>
    <source>
        <strain evidence="4 5">MAFF305635-RFP</strain>
    </source>
</reference>
<feature type="domain" description="Integrase catalytic" evidence="3">
    <location>
        <begin position="78"/>
        <end position="259"/>
    </location>
</feature>
<sequence>MTFFASGDVALPWMLLSPPEKAIAAGNHMTEVKLRRLHRRFGHPSVYRLHKPLCEAGQEVHLDAIQRWTKYCHHCQLHSQSPPHFQFAIRDAEECAFHYEIVVDVMYLDGNKPALHIVDPTTAFNAAIFPKDISAKSTWEALRPCWIDVYQGPPDWILADAGRNFTAAEFRHKAKAMSIDVKTIPVKNHHSVGKGEGHHAAVRRAYKIIRDECPSLPRNSALQDAIKSVNDTAGPNGPVPTLLLVVFGAYPLEQPTTPLHRPKSSRNVPRPFSQGQRSRQEDRRKATSRQCSRHAQQP</sequence>
<protein>
    <recommendedName>
        <fullName evidence="3">Integrase catalytic domain-containing protein</fullName>
    </recommendedName>
</protein>
<dbReference type="Proteomes" id="UP000305883">
    <property type="component" value="Unassembled WGS sequence"/>
</dbReference>
<dbReference type="GO" id="GO:0015074">
    <property type="term" value="P:DNA integration"/>
    <property type="evidence" value="ECO:0007669"/>
    <property type="project" value="InterPro"/>
</dbReference>
<organism evidence="4 5">
    <name type="scientific">Colletotrichum higginsianum</name>
    <dbReference type="NCBI Taxonomy" id="80884"/>
    <lineage>
        <taxon>Eukaryota</taxon>
        <taxon>Fungi</taxon>
        <taxon>Dikarya</taxon>
        <taxon>Ascomycota</taxon>
        <taxon>Pezizomycotina</taxon>
        <taxon>Sordariomycetes</taxon>
        <taxon>Hypocreomycetidae</taxon>
        <taxon>Glomerellales</taxon>
        <taxon>Glomerellaceae</taxon>
        <taxon>Colletotrichum</taxon>
        <taxon>Colletotrichum destructivum species complex</taxon>
    </lineage>
</organism>
<comment type="caution">
    <text evidence="4">The sequence shown here is derived from an EMBL/GenBank/DDBJ whole genome shotgun (WGS) entry which is preliminary data.</text>
</comment>
<dbReference type="SUPFAM" id="SSF53098">
    <property type="entry name" value="Ribonuclease H-like"/>
    <property type="match status" value="1"/>
</dbReference>
<dbReference type="PROSITE" id="PS50994">
    <property type="entry name" value="INTEGRASE"/>
    <property type="match status" value="1"/>
</dbReference>
<proteinExistence type="predicted"/>
<dbReference type="InterPro" id="IPR036397">
    <property type="entry name" value="RNaseH_sf"/>
</dbReference>
<dbReference type="EMBL" id="MWPZ01000017">
    <property type="protein sequence ID" value="TIC89442.1"/>
    <property type="molecule type" value="Genomic_DNA"/>
</dbReference>
<evidence type="ECO:0000313" key="4">
    <source>
        <dbReference type="EMBL" id="TIC89442.1"/>
    </source>
</evidence>
<evidence type="ECO:0000313" key="5">
    <source>
        <dbReference type="Proteomes" id="UP000305883"/>
    </source>
</evidence>
<evidence type="ECO:0000256" key="2">
    <source>
        <dbReference type="SAM" id="MobiDB-lite"/>
    </source>
</evidence>
<feature type="region of interest" description="Disordered" evidence="2">
    <location>
        <begin position="255"/>
        <end position="298"/>
    </location>
</feature>
<gene>
    <name evidence="4" type="ORF">CH35J_012883</name>
</gene>
<accession>A0A4T0VC28</accession>
<dbReference type="OrthoDB" id="5242358at2759"/>
<evidence type="ECO:0000259" key="3">
    <source>
        <dbReference type="PROSITE" id="PS50994"/>
    </source>
</evidence>
<dbReference type="InterPro" id="IPR012337">
    <property type="entry name" value="RNaseH-like_sf"/>
</dbReference>
<evidence type="ECO:0000256" key="1">
    <source>
        <dbReference type="ARBA" id="ARBA00022884"/>
    </source>
</evidence>
<dbReference type="GO" id="GO:0003723">
    <property type="term" value="F:RNA binding"/>
    <property type="evidence" value="ECO:0007669"/>
    <property type="project" value="UniProtKB-KW"/>
</dbReference>